<reference evidence="7 8" key="1">
    <citation type="submission" date="2017-01" db="EMBL/GenBank/DDBJ databases">
        <title>Complete Genome Sequence of Paenalcaligenes hominis, Isolated from a paraplegic Patient with neurogenic bladder.</title>
        <authorList>
            <person name="Mukhopadhyay R."/>
            <person name="Joaquin J."/>
            <person name="Hogue R."/>
            <person name="Kilaru A."/>
            <person name="Jospin G."/>
            <person name="Mars K."/>
            <person name="Eisen J.A."/>
            <person name="Chaturvedi V."/>
        </authorList>
    </citation>
    <scope>NUCLEOTIDE SEQUENCE [LARGE SCALE GENOMIC DNA]</scope>
    <source>
        <strain evidence="7 8">15S00501</strain>
    </source>
</reference>
<feature type="transmembrane region" description="Helical" evidence="5">
    <location>
        <begin position="12"/>
        <end position="36"/>
    </location>
</feature>
<dbReference type="AlphaFoldDB" id="A0A1U9K224"/>
<evidence type="ECO:0000313" key="7">
    <source>
        <dbReference type="EMBL" id="AQS52100.1"/>
    </source>
</evidence>
<comment type="subcellular location">
    <subcellularLocation>
        <location evidence="1">Membrane</location>
    </subcellularLocation>
</comment>
<dbReference type="STRING" id="643674.PAEH1_12185"/>
<keyword evidence="2 5" id="KW-0812">Transmembrane</keyword>
<dbReference type="PANTHER" id="PTHR30566">
    <property type="entry name" value="YNAI-RELATED MECHANOSENSITIVE ION CHANNEL"/>
    <property type="match status" value="1"/>
</dbReference>
<feature type="transmembrane region" description="Helical" evidence="5">
    <location>
        <begin position="94"/>
        <end position="121"/>
    </location>
</feature>
<feature type="transmembrane region" description="Helical" evidence="5">
    <location>
        <begin position="142"/>
        <end position="163"/>
    </location>
</feature>
<organism evidence="7 8">
    <name type="scientific">Paenalcaligenes hominis</name>
    <dbReference type="NCBI Taxonomy" id="643674"/>
    <lineage>
        <taxon>Bacteria</taxon>
        <taxon>Pseudomonadati</taxon>
        <taxon>Pseudomonadota</taxon>
        <taxon>Betaproteobacteria</taxon>
        <taxon>Burkholderiales</taxon>
        <taxon>Alcaligenaceae</taxon>
        <taxon>Paenalcaligenes</taxon>
    </lineage>
</organism>
<dbReference type="EMBL" id="CP019697">
    <property type="protein sequence ID" value="AQS52100.1"/>
    <property type="molecule type" value="Genomic_DNA"/>
</dbReference>
<name>A0A1U9K224_9BURK</name>
<dbReference type="Gene3D" id="2.30.30.60">
    <property type="match status" value="1"/>
</dbReference>
<dbReference type="PANTHER" id="PTHR30566:SF25">
    <property type="entry name" value="INNER MEMBRANE PROTEIN"/>
    <property type="match status" value="1"/>
</dbReference>
<evidence type="ECO:0000256" key="2">
    <source>
        <dbReference type="ARBA" id="ARBA00022692"/>
    </source>
</evidence>
<dbReference type="Gene3D" id="1.10.287.1260">
    <property type="match status" value="1"/>
</dbReference>
<dbReference type="InterPro" id="IPR023408">
    <property type="entry name" value="MscS_beta-dom_sf"/>
</dbReference>
<evidence type="ECO:0000256" key="3">
    <source>
        <dbReference type="ARBA" id="ARBA00022989"/>
    </source>
</evidence>
<dbReference type="InterPro" id="IPR010920">
    <property type="entry name" value="LSM_dom_sf"/>
</dbReference>
<gene>
    <name evidence="7" type="ORF">PAEH1_12185</name>
</gene>
<keyword evidence="3 5" id="KW-1133">Transmembrane helix</keyword>
<evidence type="ECO:0000256" key="5">
    <source>
        <dbReference type="SAM" id="Phobius"/>
    </source>
</evidence>
<evidence type="ECO:0000313" key="8">
    <source>
        <dbReference type="Proteomes" id="UP000189369"/>
    </source>
</evidence>
<dbReference type="Proteomes" id="UP000189369">
    <property type="component" value="Chromosome"/>
</dbReference>
<evidence type="ECO:0000256" key="1">
    <source>
        <dbReference type="ARBA" id="ARBA00004370"/>
    </source>
</evidence>
<evidence type="ECO:0000259" key="6">
    <source>
        <dbReference type="Pfam" id="PF00924"/>
    </source>
</evidence>
<feature type="domain" description="Mechanosensitive ion channel MscS" evidence="6">
    <location>
        <begin position="191"/>
        <end position="257"/>
    </location>
</feature>
<accession>A0A1U9K224</accession>
<dbReference type="Pfam" id="PF00924">
    <property type="entry name" value="MS_channel_2nd"/>
    <property type="match status" value="1"/>
</dbReference>
<dbReference type="KEGG" id="phn:PAEH1_12185"/>
<dbReference type="GO" id="GO:0008381">
    <property type="term" value="F:mechanosensitive monoatomic ion channel activity"/>
    <property type="evidence" value="ECO:0007669"/>
    <property type="project" value="UniProtKB-ARBA"/>
</dbReference>
<evidence type="ECO:0000256" key="4">
    <source>
        <dbReference type="ARBA" id="ARBA00023136"/>
    </source>
</evidence>
<dbReference type="SUPFAM" id="SSF50182">
    <property type="entry name" value="Sm-like ribonucleoproteins"/>
    <property type="match status" value="1"/>
</dbReference>
<sequence>MTCSTGRKLSALGAWCEYCFFIFVIYLISWSGSYLFRPQRGVKVVRRLGRRQPFFTAFVNQGQYVTRWLFWFIWFKVWFAGLGLTAHWAQIVALVLMVGIIVCATLTLMAMVEAVATVVVQSNPLTEKDNLKARRIYTQTRVLARSTHLVLSLLGLAFILLILPGAKQIGTSLLASAGVAGLVAGMAARPVVGNFIAGLQLAFTQPIRIDDVVIIDGEWGRIEEITATYVVVKVWDERRLIVPLQWFVENVFQNWTHHTAELIGTVFLWLDYRADLVALEAEFKQLCQAQSLWDQRVAVMQITETNEWGMQLRFLVSATDSGQLFDLRCAVRAGLISYLAQYQPQTFVRLRTEAEPSFATKASPQSPKPRSDH</sequence>
<proteinExistence type="predicted"/>
<dbReference type="GO" id="GO:0016020">
    <property type="term" value="C:membrane"/>
    <property type="evidence" value="ECO:0007669"/>
    <property type="project" value="UniProtKB-SubCell"/>
</dbReference>
<keyword evidence="4 5" id="KW-0472">Membrane</keyword>
<protein>
    <submittedName>
        <fullName evidence="7">Mechanosensitive ion channel protein MscS</fullName>
    </submittedName>
</protein>
<dbReference type="InterPro" id="IPR006685">
    <property type="entry name" value="MscS_channel_2nd"/>
</dbReference>